<evidence type="ECO:0000256" key="1">
    <source>
        <dbReference type="SAM" id="MobiDB-lite"/>
    </source>
</evidence>
<feature type="signal peptide" evidence="2">
    <location>
        <begin position="1"/>
        <end position="29"/>
    </location>
</feature>
<reference evidence="4" key="1">
    <citation type="journal article" date="2019" name="Int. J. Syst. Evol. Microbiol.">
        <title>The Global Catalogue of Microorganisms (GCM) 10K type strain sequencing project: providing services to taxonomists for standard genome sequencing and annotation.</title>
        <authorList>
            <consortium name="The Broad Institute Genomics Platform"/>
            <consortium name="The Broad Institute Genome Sequencing Center for Infectious Disease"/>
            <person name="Wu L."/>
            <person name="Ma J."/>
        </authorList>
    </citation>
    <scope>NUCLEOTIDE SEQUENCE [LARGE SCALE GENOMIC DNA]</scope>
    <source>
        <strain evidence="4">JCM 3366</strain>
    </source>
</reference>
<organism evidence="3 4">
    <name type="scientific">Nitratireductor kimnyeongensis</name>
    <dbReference type="NCBI Taxonomy" id="430679"/>
    <lineage>
        <taxon>Bacteria</taxon>
        <taxon>Pseudomonadati</taxon>
        <taxon>Pseudomonadota</taxon>
        <taxon>Alphaproteobacteria</taxon>
        <taxon>Hyphomicrobiales</taxon>
        <taxon>Phyllobacteriaceae</taxon>
        <taxon>Nitratireductor</taxon>
    </lineage>
</organism>
<name>A0ABW0T953_9HYPH</name>
<accession>A0ABW0T953</accession>
<dbReference type="RefSeq" id="WP_223020834.1">
    <property type="nucleotide sequence ID" value="NZ_CP078143.1"/>
</dbReference>
<comment type="caution">
    <text evidence="3">The sequence shown here is derived from an EMBL/GenBank/DDBJ whole genome shotgun (WGS) entry which is preliminary data.</text>
</comment>
<dbReference type="InterPro" id="IPR021293">
    <property type="entry name" value="DUF2865"/>
</dbReference>
<proteinExistence type="predicted"/>
<dbReference type="Pfam" id="PF11064">
    <property type="entry name" value="DUF2865"/>
    <property type="match status" value="1"/>
</dbReference>
<feature type="region of interest" description="Disordered" evidence="1">
    <location>
        <begin position="136"/>
        <end position="165"/>
    </location>
</feature>
<dbReference type="Proteomes" id="UP001596107">
    <property type="component" value="Unassembled WGS sequence"/>
</dbReference>
<keyword evidence="4" id="KW-1185">Reference proteome</keyword>
<evidence type="ECO:0000256" key="2">
    <source>
        <dbReference type="SAM" id="SignalP"/>
    </source>
</evidence>
<protein>
    <submittedName>
        <fullName evidence="3">DUF2865 domain-containing protein</fullName>
    </submittedName>
</protein>
<evidence type="ECO:0000313" key="4">
    <source>
        <dbReference type="Proteomes" id="UP001596107"/>
    </source>
</evidence>
<sequence length="371" mass="40418">MRLGGKYLVRLIFLAFAAAPIAATPLVQAEAASRICKTLEAQLAATPSGSSSKSRSYARAIAKQQHQLGIVRSRMKQAKCGFGIFGNRIAQCAQLRKSAASMENNLTKLRQMERRTNVGSKAGRASIQARLRANNCYDKGTTRTRKNSREPAKRTATSEPRKRHRPSTVFQTMCVRTCDGYYFPISFSVSKDKFSRDETTCMARCPGAEVALYAHDVLNEEAEDMVSTADGTPYRELPKAFSYRSTGVSNKACSCRKDRRFTIVAGEKAVDARPISNEESTSLSEVQSVTKEMTGATSSSFYVAVPPKREAAQSEVAEPIVVEPVADDSPPPTRSFDDEAAQRPVRIVGPAFLPDPEGAIDLRAPAPVPAP</sequence>
<evidence type="ECO:0000313" key="3">
    <source>
        <dbReference type="EMBL" id="MFC5585917.1"/>
    </source>
</evidence>
<feature type="region of interest" description="Disordered" evidence="1">
    <location>
        <begin position="314"/>
        <end position="371"/>
    </location>
</feature>
<feature type="chain" id="PRO_5046596233" evidence="2">
    <location>
        <begin position="30"/>
        <end position="371"/>
    </location>
</feature>
<keyword evidence="2" id="KW-0732">Signal</keyword>
<feature type="compositionally biased region" description="Low complexity" evidence="1">
    <location>
        <begin position="315"/>
        <end position="324"/>
    </location>
</feature>
<gene>
    <name evidence="3" type="ORF">ACFPOD_12420</name>
</gene>
<dbReference type="EMBL" id="JBHSNB010000002">
    <property type="protein sequence ID" value="MFC5585917.1"/>
    <property type="molecule type" value="Genomic_DNA"/>
</dbReference>